<dbReference type="PANTHER" id="PTHR12670:SF1">
    <property type="entry name" value="NEUTRAL CERAMIDASE"/>
    <property type="match status" value="1"/>
</dbReference>
<comment type="catalytic activity">
    <reaction evidence="3">
        <text>an N-acylsphing-4-enine + H2O = sphing-4-enine + a fatty acid</text>
        <dbReference type="Rhea" id="RHEA:20856"/>
        <dbReference type="ChEBI" id="CHEBI:15377"/>
        <dbReference type="ChEBI" id="CHEBI:28868"/>
        <dbReference type="ChEBI" id="CHEBI:52639"/>
        <dbReference type="ChEBI" id="CHEBI:57756"/>
        <dbReference type="EC" id="3.5.1.23"/>
    </reaction>
</comment>
<feature type="binding site" evidence="2">
    <location>
        <position position="311"/>
    </location>
    <ligand>
        <name>Zn(2+)</name>
        <dbReference type="ChEBI" id="CHEBI:29105"/>
    </ligand>
</feature>
<dbReference type="GO" id="GO:0046512">
    <property type="term" value="P:sphingosine biosynthetic process"/>
    <property type="evidence" value="ECO:0007669"/>
    <property type="project" value="TreeGrafter"/>
</dbReference>
<comment type="similarity">
    <text evidence="3">Belongs to the neutral ceramidase family.</text>
</comment>
<evidence type="ECO:0000256" key="2">
    <source>
        <dbReference type="PIRSR" id="PIRSR606823-2"/>
    </source>
</evidence>
<dbReference type="InterPro" id="IPR006823">
    <property type="entry name" value="Ceramidase_alk"/>
</dbReference>
<dbReference type="GO" id="GO:0046872">
    <property type="term" value="F:metal ion binding"/>
    <property type="evidence" value="ECO:0007669"/>
    <property type="project" value="UniProtKB-KW"/>
</dbReference>
<dbReference type="GO" id="GO:0042759">
    <property type="term" value="P:long-chain fatty acid biosynthetic process"/>
    <property type="evidence" value="ECO:0007669"/>
    <property type="project" value="TreeGrafter"/>
</dbReference>
<keyword evidence="3" id="KW-0443">Lipid metabolism</keyword>
<protein>
    <recommendedName>
        <fullName evidence="3">Neutral ceramidase</fullName>
        <ecNumber evidence="3">3.5.1.23</ecNumber>
    </recommendedName>
</protein>
<keyword evidence="2" id="KW-0862">Zinc</keyword>
<dbReference type="GO" id="GO:0005576">
    <property type="term" value="C:extracellular region"/>
    <property type="evidence" value="ECO:0007669"/>
    <property type="project" value="TreeGrafter"/>
</dbReference>
<feature type="region of interest" description="Disordered" evidence="4">
    <location>
        <begin position="76"/>
        <end position="98"/>
    </location>
</feature>
<keyword evidence="7" id="KW-1185">Reference proteome</keyword>
<feature type="domain" description="Neutral/alkaline non-lysosomal ceramidase N-terminal" evidence="5">
    <location>
        <begin position="50"/>
        <end position="216"/>
    </location>
</feature>
<dbReference type="GO" id="GO:0016020">
    <property type="term" value="C:membrane"/>
    <property type="evidence" value="ECO:0007669"/>
    <property type="project" value="GOC"/>
</dbReference>
<dbReference type="Proteomes" id="UP001279734">
    <property type="component" value="Unassembled WGS sequence"/>
</dbReference>
<reference evidence="6" key="1">
    <citation type="submission" date="2023-05" db="EMBL/GenBank/DDBJ databases">
        <title>Nepenthes gracilis genome sequencing.</title>
        <authorList>
            <person name="Fukushima K."/>
        </authorList>
    </citation>
    <scope>NUCLEOTIDE SEQUENCE</scope>
    <source>
        <strain evidence="6">SING2019-196</strain>
    </source>
</reference>
<dbReference type="EMBL" id="BSYO01000037">
    <property type="protein sequence ID" value="GMH29849.1"/>
    <property type="molecule type" value="Genomic_DNA"/>
</dbReference>
<dbReference type="InterPro" id="IPR031329">
    <property type="entry name" value="NEUT/ALK_ceramidase_N"/>
</dbReference>
<keyword evidence="3" id="KW-0378">Hydrolase</keyword>
<evidence type="ECO:0000313" key="6">
    <source>
        <dbReference type="EMBL" id="GMH29849.1"/>
    </source>
</evidence>
<evidence type="ECO:0000259" key="5">
    <source>
        <dbReference type="Pfam" id="PF04734"/>
    </source>
</evidence>
<sequence>MNSDPPPQHQLGWWCIHAAINSSSLEDYIGCKASTGTDDDGVNVSWWDRPPVGIFTWFATHGTALSRANSLTSGGNKGAAARFMEHPPDTAASDSPDESISLRISTSIPKHHNNQHELLELTASFSSSSSKIVTKYLSVSRRVRSARRQGDKTRFVAAICQNNCGGVSPNVLGVFYFDSGLHGNFNLSTCCGRNTLCYGRGPSHPGDFEGTRIIGGSTEVVKTCPTARGFGIAAGATDGPRAFDFIQGDDRANPFWKLIHDGLNTPGKKQMLAANGMQMCRLHCPIQLLVEHTRKVQFSLGQLVVFNVPVEVTTRDGRRHREDESKAVGQPEADSGGSREPDATVVNTDNFKLVHSELGGKVVCEDADVVDATADIDSAALSFKQE</sequence>
<keyword evidence="2" id="KW-0479">Metal-binding</keyword>
<accession>A0AAD3Y7B2</accession>
<dbReference type="EC" id="3.5.1.23" evidence="3"/>
<organism evidence="6 7">
    <name type="scientific">Nepenthes gracilis</name>
    <name type="common">Slender pitcher plant</name>
    <dbReference type="NCBI Taxonomy" id="150966"/>
    <lineage>
        <taxon>Eukaryota</taxon>
        <taxon>Viridiplantae</taxon>
        <taxon>Streptophyta</taxon>
        <taxon>Embryophyta</taxon>
        <taxon>Tracheophyta</taxon>
        <taxon>Spermatophyta</taxon>
        <taxon>Magnoliopsida</taxon>
        <taxon>eudicotyledons</taxon>
        <taxon>Gunneridae</taxon>
        <taxon>Pentapetalae</taxon>
        <taxon>Caryophyllales</taxon>
        <taxon>Nepenthaceae</taxon>
        <taxon>Nepenthes</taxon>
    </lineage>
</organism>
<gene>
    <name evidence="6" type="ORF">Nepgr_031692</name>
</gene>
<feature type="compositionally biased region" description="Basic and acidic residues" evidence="4">
    <location>
        <begin position="315"/>
        <end position="326"/>
    </location>
</feature>
<evidence type="ECO:0000256" key="1">
    <source>
        <dbReference type="PIRSR" id="PIRSR606823-1"/>
    </source>
</evidence>
<dbReference type="AlphaFoldDB" id="A0AAD3Y7B2"/>
<comment type="cofactor">
    <cofactor evidence="2">
        <name>Zn(2+)</name>
        <dbReference type="ChEBI" id="CHEBI:29105"/>
    </cofactor>
    <text evidence="2">Binds 1 zinc ion per subunit.</text>
</comment>
<dbReference type="PANTHER" id="PTHR12670">
    <property type="entry name" value="CERAMIDASE"/>
    <property type="match status" value="1"/>
</dbReference>
<proteinExistence type="inferred from homology"/>
<comment type="caution">
    <text evidence="6">The sequence shown here is derived from an EMBL/GenBank/DDBJ whole genome shotgun (WGS) entry which is preliminary data.</text>
</comment>
<evidence type="ECO:0000313" key="7">
    <source>
        <dbReference type="Proteomes" id="UP001279734"/>
    </source>
</evidence>
<keyword evidence="3" id="KW-0746">Sphingolipid metabolism</keyword>
<evidence type="ECO:0000256" key="4">
    <source>
        <dbReference type="SAM" id="MobiDB-lite"/>
    </source>
</evidence>
<feature type="domain" description="Neutral/alkaline non-lysosomal ceramidase N-terminal" evidence="5">
    <location>
        <begin position="219"/>
        <end position="333"/>
    </location>
</feature>
<feature type="region of interest" description="Disordered" evidence="4">
    <location>
        <begin position="315"/>
        <end position="346"/>
    </location>
</feature>
<feature type="active site" description="Nucleophile" evidence="1">
    <location>
        <position position="168"/>
    </location>
</feature>
<evidence type="ECO:0000256" key="3">
    <source>
        <dbReference type="RuleBase" id="RU366019"/>
    </source>
</evidence>
<dbReference type="GO" id="GO:0017040">
    <property type="term" value="F:N-acylsphingosine amidohydrolase activity"/>
    <property type="evidence" value="ECO:0007669"/>
    <property type="project" value="UniProtKB-UniRule"/>
</dbReference>
<dbReference type="GO" id="GO:0046514">
    <property type="term" value="P:ceramide catabolic process"/>
    <property type="evidence" value="ECO:0007669"/>
    <property type="project" value="InterPro"/>
</dbReference>
<name>A0AAD3Y7B2_NEPGR</name>
<dbReference type="Pfam" id="PF04734">
    <property type="entry name" value="Ceramidase_alk"/>
    <property type="match status" value="2"/>
</dbReference>